<dbReference type="GO" id="GO:0051301">
    <property type="term" value="P:cell division"/>
    <property type="evidence" value="ECO:0007669"/>
    <property type="project" value="UniProtKB-KW"/>
</dbReference>
<dbReference type="OrthoDB" id="2504561at2759"/>
<dbReference type="PANTHER" id="PTHR12830">
    <property type="entry name" value="ANAPHASE-PROMOTING COMPLEX SUBUNIT 5"/>
    <property type="match status" value="1"/>
</dbReference>
<dbReference type="InterPro" id="IPR026000">
    <property type="entry name" value="Apc5_dom"/>
</dbReference>
<evidence type="ECO:0000256" key="6">
    <source>
        <dbReference type="ARBA" id="ARBA00023306"/>
    </source>
</evidence>
<dbReference type="InterPro" id="IPR037679">
    <property type="entry name" value="Apc5"/>
</dbReference>
<evidence type="ECO:0000256" key="4">
    <source>
        <dbReference type="ARBA" id="ARBA00022776"/>
    </source>
</evidence>
<sequence length="683" mass="78714">MPSQRLYRTKEQLTHCSEHVYLRPHQIPLLAILFWTFHDVYKIAFTSEYRLYLYRFLIVELSEVSKPKSFQQIIQHLENGQNLDTVNSEKLVEIMRTLPELLKDTHRLTEFFSDLPILWNADEDDLESPIERRSLFGLFGRRAYVNFKKLSFSGASTFVEDFQAWAKGDTSRGYQTPVRDAIRNDDYLIRTQHDSQPFADPGPFADFEKARANGDRQVASESLRRFFEQRFSESTDSELRQHAMLNLIRTYIFNGQVSAAQKLLLEAITVARTSGDNIVLQQCMALLRRIEGKTRSQREPLNELQADIPALEVLNDVGKLLREAQPLSDGFEKIVEALVVYDLSRDSRDRPPNQQEQWAFHSMQAVLWRLAGCERLATIEENIVLAFTESGGPDDTRFTMLQNRAAMFSRQGRENEAFSILIDPGTWKGLDYSLNQVAYWTGELWLTMLHFASRRGQQRVVNEFLKPLRPGSFIAWKDFFFLPLGRNSVSSNIEGQLYRALQARKVNQSTTSVDHILKGIWQSEYQGRFRSYRLSTILLADVGLEFGMTVWSRKLMEEIMPQIINGDDIELRAFGCFVLARCIVACSTKNPSGVKDALPYLQIAEEDYRLLEIYPSVQDVIYVTALVYNILGDEKARDEAAKRHEVAGADVERTDTMDVSKYWPEIWEFAGEVCARLTFRGDS</sequence>
<dbReference type="GO" id="GO:0045842">
    <property type="term" value="P:positive regulation of mitotic metaphase/anaphase transition"/>
    <property type="evidence" value="ECO:0007669"/>
    <property type="project" value="TreeGrafter"/>
</dbReference>
<reference evidence="8 9" key="1">
    <citation type="journal article" date="2017" name="Mol. Ecol.">
        <title>Comparative and population genomic landscape of Phellinus noxius: A hypervariable fungus causing root rot in trees.</title>
        <authorList>
            <person name="Chung C.L."/>
            <person name="Lee T.J."/>
            <person name="Akiba M."/>
            <person name="Lee H.H."/>
            <person name="Kuo T.H."/>
            <person name="Liu D."/>
            <person name="Ke H.M."/>
            <person name="Yokoi T."/>
            <person name="Roa M.B."/>
            <person name="Lu M.J."/>
            <person name="Chang Y.Y."/>
            <person name="Ann P.J."/>
            <person name="Tsai J.N."/>
            <person name="Chen C.Y."/>
            <person name="Tzean S.S."/>
            <person name="Ota Y."/>
            <person name="Hattori T."/>
            <person name="Sahashi N."/>
            <person name="Liou R.F."/>
            <person name="Kikuchi T."/>
            <person name="Tsai I.J."/>
        </authorList>
    </citation>
    <scope>NUCLEOTIDE SEQUENCE [LARGE SCALE GENOMIC DNA]</scope>
    <source>
        <strain evidence="8 9">FFPRI411160</strain>
    </source>
</reference>
<accession>A0A286UUD1</accession>
<evidence type="ECO:0000313" key="9">
    <source>
        <dbReference type="Proteomes" id="UP000217199"/>
    </source>
</evidence>
<evidence type="ECO:0000259" key="7">
    <source>
        <dbReference type="Pfam" id="PF12862"/>
    </source>
</evidence>
<dbReference type="Proteomes" id="UP000217199">
    <property type="component" value="Unassembled WGS sequence"/>
</dbReference>
<keyword evidence="3" id="KW-0132">Cell division</keyword>
<dbReference type="GO" id="GO:0031145">
    <property type="term" value="P:anaphase-promoting complex-dependent catabolic process"/>
    <property type="evidence" value="ECO:0007669"/>
    <property type="project" value="TreeGrafter"/>
</dbReference>
<evidence type="ECO:0000256" key="1">
    <source>
        <dbReference type="ARBA" id="ARBA00007450"/>
    </source>
</evidence>
<dbReference type="InParanoid" id="A0A286UUD1"/>
<gene>
    <name evidence="8" type="ORF">PNOK_0027800</name>
</gene>
<keyword evidence="5" id="KW-0833">Ubl conjugation pathway</keyword>
<keyword evidence="4" id="KW-0498">Mitosis</keyword>
<proteinExistence type="inferred from homology"/>
<comment type="similarity">
    <text evidence="1">Belongs to the APC5 family.</text>
</comment>
<feature type="domain" description="Anaphase-promoting complex subunit 5" evidence="7">
    <location>
        <begin position="207"/>
        <end position="290"/>
    </location>
</feature>
<dbReference type="Pfam" id="PF12862">
    <property type="entry name" value="ANAPC5"/>
    <property type="match status" value="1"/>
</dbReference>
<keyword evidence="6" id="KW-0131">Cell cycle</keyword>
<dbReference type="AlphaFoldDB" id="A0A286UUD1"/>
<organism evidence="8 9">
    <name type="scientific">Pyrrhoderma noxium</name>
    <dbReference type="NCBI Taxonomy" id="2282107"/>
    <lineage>
        <taxon>Eukaryota</taxon>
        <taxon>Fungi</taxon>
        <taxon>Dikarya</taxon>
        <taxon>Basidiomycota</taxon>
        <taxon>Agaricomycotina</taxon>
        <taxon>Agaricomycetes</taxon>
        <taxon>Hymenochaetales</taxon>
        <taxon>Hymenochaetaceae</taxon>
        <taxon>Pyrrhoderma</taxon>
    </lineage>
</organism>
<name>A0A286UUD1_9AGAM</name>
<protein>
    <recommendedName>
        <fullName evidence="2">Anaphase-promoting complex subunit 5</fullName>
    </recommendedName>
</protein>
<dbReference type="GO" id="GO:0005680">
    <property type="term" value="C:anaphase-promoting complex"/>
    <property type="evidence" value="ECO:0007669"/>
    <property type="project" value="InterPro"/>
</dbReference>
<dbReference type="PANTHER" id="PTHR12830:SF9">
    <property type="entry name" value="ANAPHASE-PROMOTING COMPLEX SUBUNIT 5"/>
    <property type="match status" value="1"/>
</dbReference>
<dbReference type="GO" id="GO:0070979">
    <property type="term" value="P:protein K11-linked ubiquitination"/>
    <property type="evidence" value="ECO:0007669"/>
    <property type="project" value="TreeGrafter"/>
</dbReference>
<dbReference type="STRING" id="2282107.A0A286UUD1"/>
<evidence type="ECO:0000256" key="5">
    <source>
        <dbReference type="ARBA" id="ARBA00022786"/>
    </source>
</evidence>
<evidence type="ECO:0000256" key="3">
    <source>
        <dbReference type="ARBA" id="ARBA00022618"/>
    </source>
</evidence>
<evidence type="ECO:0000256" key="2">
    <source>
        <dbReference type="ARBA" id="ARBA00016066"/>
    </source>
</evidence>
<keyword evidence="9" id="KW-1185">Reference proteome</keyword>
<comment type="caution">
    <text evidence="8">The sequence shown here is derived from an EMBL/GenBank/DDBJ whole genome shotgun (WGS) entry which is preliminary data.</text>
</comment>
<dbReference type="EMBL" id="NBII01000001">
    <property type="protein sequence ID" value="PAV23210.1"/>
    <property type="molecule type" value="Genomic_DNA"/>
</dbReference>
<evidence type="ECO:0000313" key="8">
    <source>
        <dbReference type="EMBL" id="PAV23210.1"/>
    </source>
</evidence>